<dbReference type="Proteomes" id="UP000467841">
    <property type="component" value="Unassembled WGS sequence"/>
</dbReference>
<dbReference type="InterPro" id="IPR024768">
    <property type="entry name" value="Marf1"/>
</dbReference>
<dbReference type="OrthoDB" id="549353at2759"/>
<dbReference type="AlphaFoldDB" id="A0A6D2IZL4"/>
<gene>
    <name evidence="1" type="ORF">MERR_LOCUS17806</name>
</gene>
<dbReference type="GO" id="GO:0004540">
    <property type="term" value="F:RNA nuclease activity"/>
    <property type="evidence" value="ECO:0007669"/>
    <property type="project" value="InterPro"/>
</dbReference>
<dbReference type="GO" id="GO:0005777">
    <property type="term" value="C:peroxisome"/>
    <property type="evidence" value="ECO:0007669"/>
    <property type="project" value="InterPro"/>
</dbReference>
<accession>A0A6D2IZL4</accession>
<dbReference type="PANTHER" id="PTHR14379:SF57">
    <property type="entry name" value="NYN DOMAIN-CONTAINING PROTEIN"/>
    <property type="match status" value="1"/>
</dbReference>
<sequence length="130" mass="14211">MTQCETPNGASDARVLEKLLKLVTDLGHRGHVSVAAYGDMTGRDFPTEAGVKLNHFRAGEEYAKDTKMLEDVVAWAGENPSPSTLMLVAGKVSEELEEVVLLLKRQKNYNLIYIHPPPSPTVVVLIPSPT</sequence>
<reference evidence="1" key="1">
    <citation type="submission" date="2020-01" db="EMBL/GenBank/DDBJ databases">
        <authorList>
            <person name="Mishra B."/>
        </authorList>
    </citation>
    <scope>NUCLEOTIDE SEQUENCE [LARGE SCALE GENOMIC DNA]</scope>
</reference>
<organism evidence="1 2">
    <name type="scientific">Microthlaspi erraticum</name>
    <dbReference type="NCBI Taxonomy" id="1685480"/>
    <lineage>
        <taxon>Eukaryota</taxon>
        <taxon>Viridiplantae</taxon>
        <taxon>Streptophyta</taxon>
        <taxon>Embryophyta</taxon>
        <taxon>Tracheophyta</taxon>
        <taxon>Spermatophyta</taxon>
        <taxon>Magnoliopsida</taxon>
        <taxon>eudicotyledons</taxon>
        <taxon>Gunneridae</taxon>
        <taxon>Pentapetalae</taxon>
        <taxon>rosids</taxon>
        <taxon>malvids</taxon>
        <taxon>Brassicales</taxon>
        <taxon>Brassicaceae</taxon>
        <taxon>Coluteocarpeae</taxon>
        <taxon>Microthlaspi</taxon>
    </lineage>
</organism>
<comment type="caution">
    <text evidence="1">The sequence shown here is derived from an EMBL/GenBank/DDBJ whole genome shotgun (WGS) entry which is preliminary data.</text>
</comment>
<name>A0A6D2IZL4_9BRAS</name>
<evidence type="ECO:0000313" key="2">
    <source>
        <dbReference type="Proteomes" id="UP000467841"/>
    </source>
</evidence>
<dbReference type="GO" id="GO:0010468">
    <property type="term" value="P:regulation of gene expression"/>
    <property type="evidence" value="ECO:0007669"/>
    <property type="project" value="InterPro"/>
</dbReference>
<dbReference type="EMBL" id="CACVBM020001096">
    <property type="protein sequence ID" value="CAA7030571.1"/>
    <property type="molecule type" value="Genomic_DNA"/>
</dbReference>
<protein>
    <submittedName>
        <fullName evidence="1">Uncharacterized protein</fullName>
    </submittedName>
</protein>
<proteinExistence type="predicted"/>
<evidence type="ECO:0000313" key="1">
    <source>
        <dbReference type="EMBL" id="CAA7030571.1"/>
    </source>
</evidence>
<keyword evidence="2" id="KW-1185">Reference proteome</keyword>
<dbReference type="PANTHER" id="PTHR14379">
    <property type="entry name" value="LIMKAIN B LKAP"/>
    <property type="match status" value="1"/>
</dbReference>